<sequence>MFLKVRVRPERLNEKAPDLAFELPDNTPVIRLELIATVYFKEGYLLENKQKVMECFARFKEEFGQYQKVQQQKKARLANGSVSKVAIAGRPGS</sequence>
<protein>
    <submittedName>
        <fullName evidence="1">Uncharacterized protein</fullName>
    </submittedName>
</protein>
<dbReference type="EMBL" id="LUKJ01000003">
    <property type="protein sequence ID" value="KZN19933.1"/>
    <property type="molecule type" value="Genomic_DNA"/>
</dbReference>
<dbReference type="RefSeq" id="WP_008069969.1">
    <property type="nucleotide sequence ID" value="NZ_LUKJ01000003.1"/>
</dbReference>
<dbReference type="AlphaFoldDB" id="A0A166Q9X0"/>
<reference evidence="1 2" key="2">
    <citation type="journal article" date="2018" name="Nature">
        <title>Mutant phenotypes for thousands of bacterial genes of unknown function.</title>
        <authorList>
            <person name="Price M.N."/>
            <person name="Wetmore K.M."/>
            <person name="Waters R.J."/>
            <person name="Callaghan M."/>
            <person name="Ray J."/>
            <person name="Liu H."/>
            <person name="Kuehl J.V."/>
            <person name="Melnyk R.A."/>
            <person name="Lamson J.S."/>
            <person name="Suh Y."/>
            <person name="Carlson H.K."/>
            <person name="Esquivel Z."/>
            <person name="Sadeeshkumar H."/>
            <person name="Chakraborty R."/>
            <person name="Zane G.M."/>
            <person name="Rubin B.E."/>
            <person name="Wall J.D."/>
            <person name="Visel A."/>
            <person name="Bristow J."/>
            <person name="Blow M.J."/>
            <person name="Arkin A.P."/>
            <person name="Deutschbauer A.M."/>
        </authorList>
    </citation>
    <scope>NUCLEOTIDE SEQUENCE [LARGE SCALE GENOMIC DNA]</scope>
    <source>
        <strain evidence="1 2">FW300-N1B4</strain>
    </source>
</reference>
<reference evidence="2" key="1">
    <citation type="submission" date="2016-03" db="EMBL/GenBank/DDBJ databases">
        <authorList>
            <person name="Ray J."/>
            <person name="Price M."/>
            <person name="Deutschbauer A."/>
        </authorList>
    </citation>
    <scope>NUCLEOTIDE SEQUENCE [LARGE SCALE GENOMIC DNA]</scope>
    <source>
        <strain evidence="2">FW300-N1B4</strain>
    </source>
</reference>
<name>A0A166Q9X0_PSEFL</name>
<evidence type="ECO:0000313" key="1">
    <source>
        <dbReference type="EMBL" id="KZN19933.1"/>
    </source>
</evidence>
<evidence type="ECO:0000313" key="2">
    <source>
        <dbReference type="Proteomes" id="UP000076489"/>
    </source>
</evidence>
<comment type="caution">
    <text evidence="1">The sequence shown here is derived from an EMBL/GenBank/DDBJ whole genome shotgun (WGS) entry which is preliminary data.</text>
</comment>
<proteinExistence type="predicted"/>
<gene>
    <name evidence="1" type="ORF">A1D17_28715</name>
</gene>
<organism evidence="1 2">
    <name type="scientific">Pseudomonas fluorescens</name>
    <dbReference type="NCBI Taxonomy" id="294"/>
    <lineage>
        <taxon>Bacteria</taxon>
        <taxon>Pseudomonadati</taxon>
        <taxon>Pseudomonadota</taxon>
        <taxon>Gammaproteobacteria</taxon>
        <taxon>Pseudomonadales</taxon>
        <taxon>Pseudomonadaceae</taxon>
        <taxon>Pseudomonas</taxon>
    </lineage>
</organism>
<dbReference type="Proteomes" id="UP000076489">
    <property type="component" value="Unassembled WGS sequence"/>
</dbReference>
<accession>A0A166Q9X0</accession>